<comment type="similarity">
    <text evidence="1">Belongs to the phosphoglycerate mutase family.</text>
</comment>
<accession>A0AAW1S137</accession>
<dbReference type="PANTHER" id="PTHR48100:SF1">
    <property type="entry name" value="HISTIDINE PHOSPHATASE FAMILY PROTEIN-RELATED"/>
    <property type="match status" value="1"/>
</dbReference>
<evidence type="ECO:0000313" key="2">
    <source>
        <dbReference type="EMBL" id="KAK9839328.1"/>
    </source>
</evidence>
<dbReference type="GO" id="GO:0005737">
    <property type="term" value="C:cytoplasm"/>
    <property type="evidence" value="ECO:0007669"/>
    <property type="project" value="TreeGrafter"/>
</dbReference>
<reference evidence="2 3" key="1">
    <citation type="journal article" date="2024" name="Nat. Commun.">
        <title>Phylogenomics reveals the evolutionary origins of lichenization in chlorophyte algae.</title>
        <authorList>
            <person name="Puginier C."/>
            <person name="Libourel C."/>
            <person name="Otte J."/>
            <person name="Skaloud P."/>
            <person name="Haon M."/>
            <person name="Grisel S."/>
            <person name="Petersen M."/>
            <person name="Berrin J.G."/>
            <person name="Delaux P.M."/>
            <person name="Dal Grande F."/>
            <person name="Keller J."/>
        </authorList>
    </citation>
    <scope>NUCLEOTIDE SEQUENCE [LARGE SCALE GENOMIC DNA]</scope>
    <source>
        <strain evidence="2 3">SAG 245.80</strain>
    </source>
</reference>
<dbReference type="EMBL" id="JALJOU010000017">
    <property type="protein sequence ID" value="KAK9839328.1"/>
    <property type="molecule type" value="Genomic_DNA"/>
</dbReference>
<dbReference type="PANTHER" id="PTHR48100">
    <property type="entry name" value="BROAD-SPECIFICITY PHOSPHATASE YOR283W-RELATED"/>
    <property type="match status" value="1"/>
</dbReference>
<dbReference type="InterPro" id="IPR029033">
    <property type="entry name" value="His_PPase_superfam"/>
</dbReference>
<sequence length="323" mass="35194">MRWRASALTKMAQQSWRFLSWLSPSAPRQQSQGRAARCQTAQNGNIAVSTEPGLTLVPSTITKTVHFIRHAEGFHNVGWEQNDDAHLTGRGWAQTAALRRHLQELTLPLNVQVVIVSPLQRTLETAAGVFGAPGGGGLLMRGQDAAPNERTAHEAIALPACGPPFVACEQCRERVGPNRCDRRRLLSSTRAQFPGVDFDFVASEDDEWWEREHAVPQSCGCYSRGESEAQCTERGVRFLKWLMSRPEQRIAVVSHAGFIRHALSAFAGGLPDAPAEALQREFSNCELRTVVLSDASVCARDATWFPGGMAAAAKGEAALAAGR</sequence>
<dbReference type="AlphaFoldDB" id="A0AAW1S137"/>
<dbReference type="Pfam" id="PF00300">
    <property type="entry name" value="His_Phos_1"/>
    <property type="match status" value="2"/>
</dbReference>
<proteinExistence type="inferred from homology"/>
<name>A0AAW1S137_9CHLO</name>
<dbReference type="Gene3D" id="3.40.50.1240">
    <property type="entry name" value="Phosphoglycerate mutase-like"/>
    <property type="match status" value="1"/>
</dbReference>
<dbReference type="InterPro" id="IPR050275">
    <property type="entry name" value="PGM_Phosphatase"/>
</dbReference>
<dbReference type="InterPro" id="IPR013078">
    <property type="entry name" value="His_Pase_superF_clade-1"/>
</dbReference>
<dbReference type="Proteomes" id="UP001445335">
    <property type="component" value="Unassembled WGS sequence"/>
</dbReference>
<comment type="caution">
    <text evidence="2">The sequence shown here is derived from an EMBL/GenBank/DDBJ whole genome shotgun (WGS) entry which is preliminary data.</text>
</comment>
<evidence type="ECO:0008006" key="4">
    <source>
        <dbReference type="Google" id="ProtNLM"/>
    </source>
</evidence>
<gene>
    <name evidence="2" type="ORF">WJX81_008390</name>
</gene>
<dbReference type="CDD" id="cd07067">
    <property type="entry name" value="HP_PGM_like"/>
    <property type="match status" value="1"/>
</dbReference>
<organism evidence="2 3">
    <name type="scientific">Elliptochloris bilobata</name>
    <dbReference type="NCBI Taxonomy" id="381761"/>
    <lineage>
        <taxon>Eukaryota</taxon>
        <taxon>Viridiplantae</taxon>
        <taxon>Chlorophyta</taxon>
        <taxon>core chlorophytes</taxon>
        <taxon>Trebouxiophyceae</taxon>
        <taxon>Trebouxiophyceae incertae sedis</taxon>
        <taxon>Elliptochloris clade</taxon>
        <taxon>Elliptochloris</taxon>
    </lineage>
</organism>
<evidence type="ECO:0000256" key="1">
    <source>
        <dbReference type="ARBA" id="ARBA00038362"/>
    </source>
</evidence>
<protein>
    <recommendedName>
        <fullName evidence="4">Phosphoglycerate mutase-like protein</fullName>
    </recommendedName>
</protein>
<dbReference type="SMART" id="SM00855">
    <property type="entry name" value="PGAM"/>
    <property type="match status" value="1"/>
</dbReference>
<keyword evidence="3" id="KW-1185">Reference proteome</keyword>
<dbReference type="SUPFAM" id="SSF53254">
    <property type="entry name" value="Phosphoglycerate mutase-like"/>
    <property type="match status" value="1"/>
</dbReference>
<evidence type="ECO:0000313" key="3">
    <source>
        <dbReference type="Proteomes" id="UP001445335"/>
    </source>
</evidence>
<dbReference type="GO" id="GO:0016791">
    <property type="term" value="F:phosphatase activity"/>
    <property type="evidence" value="ECO:0007669"/>
    <property type="project" value="TreeGrafter"/>
</dbReference>